<dbReference type="AlphaFoldDB" id="A0A6A2Y1B5"/>
<evidence type="ECO:0000259" key="1">
    <source>
        <dbReference type="Pfam" id="PF02774"/>
    </source>
</evidence>
<dbReference type="PANTHER" id="PTHR46278">
    <property type="entry name" value="DEHYDROGENASE, PUTATIVE-RELATED"/>
    <property type="match status" value="1"/>
</dbReference>
<reference evidence="2" key="1">
    <citation type="submission" date="2019-09" db="EMBL/GenBank/DDBJ databases">
        <title>Draft genome information of white flower Hibiscus syriacus.</title>
        <authorList>
            <person name="Kim Y.-M."/>
        </authorList>
    </citation>
    <scope>NUCLEOTIDE SEQUENCE [LARGE SCALE GENOMIC DNA]</scope>
    <source>
        <strain evidence="2">YM2019G1</strain>
    </source>
</reference>
<accession>A0A6A2Y1B5</accession>
<dbReference type="Proteomes" id="UP000436088">
    <property type="component" value="Unassembled WGS sequence"/>
</dbReference>
<organism evidence="2 3">
    <name type="scientific">Hibiscus syriacus</name>
    <name type="common">Rose of Sharon</name>
    <dbReference type="NCBI Taxonomy" id="106335"/>
    <lineage>
        <taxon>Eukaryota</taxon>
        <taxon>Viridiplantae</taxon>
        <taxon>Streptophyta</taxon>
        <taxon>Embryophyta</taxon>
        <taxon>Tracheophyta</taxon>
        <taxon>Spermatophyta</taxon>
        <taxon>Magnoliopsida</taxon>
        <taxon>eudicotyledons</taxon>
        <taxon>Gunneridae</taxon>
        <taxon>Pentapetalae</taxon>
        <taxon>rosids</taxon>
        <taxon>malvids</taxon>
        <taxon>Malvales</taxon>
        <taxon>Malvaceae</taxon>
        <taxon>Malvoideae</taxon>
        <taxon>Hibiscus</taxon>
    </lineage>
</organism>
<sequence>MIYLLDDKYTFGFISSLYLVIDQDTTREILKTAPGVVVIDDKATNHFPTPLEVSNKDDVAVGQIRQDVSQEGNHGLDIFVCGDQVRKGAALNAVQIAELLL</sequence>
<dbReference type="GO" id="GO:0016620">
    <property type="term" value="F:oxidoreductase activity, acting on the aldehyde or oxo group of donors, NAD or NADP as acceptor"/>
    <property type="evidence" value="ECO:0007669"/>
    <property type="project" value="InterPro"/>
</dbReference>
<proteinExistence type="predicted"/>
<dbReference type="GO" id="GO:0008652">
    <property type="term" value="P:amino acid biosynthetic process"/>
    <property type="evidence" value="ECO:0007669"/>
    <property type="project" value="InterPro"/>
</dbReference>
<evidence type="ECO:0000313" key="3">
    <source>
        <dbReference type="Proteomes" id="UP000436088"/>
    </source>
</evidence>
<protein>
    <recommendedName>
        <fullName evidence="1">Semialdehyde dehydrogenase dimerisation domain-containing protein</fullName>
    </recommendedName>
</protein>
<dbReference type="Pfam" id="PF02774">
    <property type="entry name" value="Semialdhyde_dhC"/>
    <property type="match status" value="1"/>
</dbReference>
<dbReference type="Gene3D" id="3.30.360.10">
    <property type="entry name" value="Dihydrodipicolinate Reductase, domain 2"/>
    <property type="match status" value="1"/>
</dbReference>
<dbReference type="GO" id="GO:0046983">
    <property type="term" value="F:protein dimerization activity"/>
    <property type="evidence" value="ECO:0007669"/>
    <property type="project" value="InterPro"/>
</dbReference>
<feature type="domain" description="Semialdehyde dehydrogenase dimerisation" evidence="1">
    <location>
        <begin position="22"/>
        <end position="87"/>
    </location>
</feature>
<comment type="caution">
    <text evidence="2">The sequence shown here is derived from an EMBL/GenBank/DDBJ whole genome shotgun (WGS) entry which is preliminary data.</text>
</comment>
<dbReference type="SUPFAM" id="SSF55347">
    <property type="entry name" value="Glyceraldehyde-3-phosphate dehydrogenase-like, C-terminal domain"/>
    <property type="match status" value="1"/>
</dbReference>
<keyword evidence="3" id="KW-1185">Reference proteome</keyword>
<name>A0A6A2Y1B5_HIBSY</name>
<dbReference type="Gene3D" id="3.40.50.720">
    <property type="entry name" value="NAD(P)-binding Rossmann-like Domain"/>
    <property type="match status" value="1"/>
</dbReference>
<dbReference type="EMBL" id="VEPZ02001720">
    <property type="protein sequence ID" value="KAE8661484.1"/>
    <property type="molecule type" value="Genomic_DNA"/>
</dbReference>
<gene>
    <name evidence="2" type="ORF">F3Y22_tig00113725pilonHSYRG00514</name>
</gene>
<dbReference type="InterPro" id="IPR012280">
    <property type="entry name" value="Semialdhyde_DH_dimer_dom"/>
</dbReference>
<dbReference type="PANTHER" id="PTHR46278:SF2">
    <property type="entry name" value="ASPARTATE-SEMIALDEHYDE DEHYDROGENASE"/>
    <property type="match status" value="1"/>
</dbReference>
<evidence type="ECO:0000313" key="2">
    <source>
        <dbReference type="EMBL" id="KAE8661484.1"/>
    </source>
</evidence>